<name>A0A6J5MB99_9CAUD</name>
<reference evidence="1" key="1">
    <citation type="submission" date="2020-04" db="EMBL/GenBank/DDBJ databases">
        <authorList>
            <person name="Chiriac C."/>
            <person name="Salcher M."/>
            <person name="Ghai R."/>
            <person name="Kavagutti S V."/>
        </authorList>
    </citation>
    <scope>NUCLEOTIDE SEQUENCE</scope>
</reference>
<organism evidence="1">
    <name type="scientific">uncultured Caudovirales phage</name>
    <dbReference type="NCBI Taxonomy" id="2100421"/>
    <lineage>
        <taxon>Viruses</taxon>
        <taxon>Duplodnaviria</taxon>
        <taxon>Heunggongvirae</taxon>
        <taxon>Uroviricota</taxon>
        <taxon>Caudoviricetes</taxon>
        <taxon>Peduoviridae</taxon>
        <taxon>Maltschvirus</taxon>
        <taxon>Maltschvirus maltsch</taxon>
    </lineage>
</organism>
<evidence type="ECO:0000313" key="1">
    <source>
        <dbReference type="EMBL" id="CAB4143007.1"/>
    </source>
</evidence>
<accession>A0A6J5MB99</accession>
<sequence length="67" mass="7438">MAQPTTQFCGDLRIVAHPIRPVLHTAETQSPRVSETQLVEVFDGETLVHSNTVSFWRDSCGALVAMR</sequence>
<protein>
    <submittedName>
        <fullName evidence="1">Uncharacterized protein</fullName>
    </submittedName>
</protein>
<dbReference type="EMBL" id="LR796416">
    <property type="protein sequence ID" value="CAB4143007.1"/>
    <property type="molecule type" value="Genomic_DNA"/>
</dbReference>
<proteinExistence type="predicted"/>
<gene>
    <name evidence="1" type="ORF">UFOVP435_45</name>
</gene>